<feature type="transmembrane region" description="Helical" evidence="1">
    <location>
        <begin position="46"/>
        <end position="68"/>
    </location>
</feature>
<accession>A0A0A0JIF2</accession>
<gene>
    <name evidence="2" type="ORF">N803_15105</name>
</gene>
<sequence>MLSTYRPLFDIPGAWRFLAAGALSRVGGAMFGVAIIIMIATRRDSYGLAGAVSAGGIVVLAVAGPLIGRLVDKYGQRRASLPFILGTFGAGLVTVVLSFVGAPAWTLFVGYAVSAFLPEMGPMSRARWAWLLRDEPDALHAAMSLEQVVEEGTFVLGPVIAVTAATMLFPEAGLLLAYITFTAGAVAFLLQARSEPPVVPHDDRPAGLAITRPGVAAVAAAGFMVGAVFGGNEVVSVAVADEAGRTQMSSIILGAFALGSGLSALYFGTRKFTGSLARRFVWCALAMCVLELPVLFIHDLWGIAAMMFIAGSATAPTLITALTLVQQLVPRALITEGMAVVITGLLVGLASATALSGILVDSWGAHATYALPVGAAFLAALIAAASGRQVGRAARAPERLPSRVSPPEPSQ</sequence>
<dbReference type="SUPFAM" id="SSF103473">
    <property type="entry name" value="MFS general substrate transporter"/>
    <property type="match status" value="1"/>
</dbReference>
<feature type="transmembrane region" description="Helical" evidence="1">
    <location>
        <begin position="251"/>
        <end position="268"/>
    </location>
</feature>
<dbReference type="Gene3D" id="1.20.1250.20">
    <property type="entry name" value="MFS general substrate transporter like domains"/>
    <property type="match status" value="1"/>
</dbReference>
<dbReference type="eggNOG" id="COG2814">
    <property type="taxonomic scope" value="Bacteria"/>
</dbReference>
<feature type="transmembrane region" description="Helical" evidence="1">
    <location>
        <begin position="337"/>
        <end position="360"/>
    </location>
</feature>
<feature type="transmembrane region" description="Helical" evidence="1">
    <location>
        <begin position="366"/>
        <end position="385"/>
    </location>
</feature>
<dbReference type="Proteomes" id="UP000030011">
    <property type="component" value="Unassembled WGS sequence"/>
</dbReference>
<keyword evidence="1" id="KW-0812">Transmembrane</keyword>
<dbReference type="EMBL" id="AVPK01000006">
    <property type="protein sequence ID" value="KGN37180.1"/>
    <property type="molecule type" value="Genomic_DNA"/>
</dbReference>
<feature type="transmembrane region" description="Helical" evidence="1">
    <location>
        <begin position="15"/>
        <end position="39"/>
    </location>
</feature>
<dbReference type="STRING" id="1385521.N803_15105"/>
<feature type="transmembrane region" description="Helical" evidence="1">
    <location>
        <begin position="213"/>
        <end position="231"/>
    </location>
</feature>
<evidence type="ECO:0000313" key="3">
    <source>
        <dbReference type="Proteomes" id="UP000030011"/>
    </source>
</evidence>
<feature type="transmembrane region" description="Helical" evidence="1">
    <location>
        <begin position="303"/>
        <end position="325"/>
    </location>
</feature>
<dbReference type="InterPro" id="IPR036259">
    <property type="entry name" value="MFS_trans_sf"/>
</dbReference>
<evidence type="ECO:0000313" key="2">
    <source>
        <dbReference type="EMBL" id="KGN37180.1"/>
    </source>
</evidence>
<dbReference type="PANTHER" id="PTHR23542:SF1">
    <property type="entry name" value="MAJOR FACILITATOR SUPERFAMILY (MFS) PROFILE DOMAIN-CONTAINING PROTEIN"/>
    <property type="match status" value="1"/>
</dbReference>
<protein>
    <submittedName>
        <fullName evidence="2">MFS transporter</fullName>
    </submittedName>
</protein>
<keyword evidence="1" id="KW-1133">Transmembrane helix</keyword>
<reference evidence="2 3" key="1">
    <citation type="submission" date="2013-08" db="EMBL/GenBank/DDBJ databases">
        <title>The genome sequence of Knoellia subterranea.</title>
        <authorList>
            <person name="Zhu W."/>
            <person name="Wang G."/>
        </authorList>
    </citation>
    <scope>NUCLEOTIDE SEQUENCE [LARGE SCALE GENOMIC DNA]</scope>
    <source>
        <strain evidence="2 3">KCTC 19937</strain>
    </source>
</reference>
<keyword evidence="1" id="KW-0472">Membrane</keyword>
<name>A0A0A0JIF2_9MICO</name>
<proteinExistence type="predicted"/>
<organism evidence="2 3">
    <name type="scientific">Knoellia subterranea KCTC 19937</name>
    <dbReference type="NCBI Taxonomy" id="1385521"/>
    <lineage>
        <taxon>Bacteria</taxon>
        <taxon>Bacillati</taxon>
        <taxon>Actinomycetota</taxon>
        <taxon>Actinomycetes</taxon>
        <taxon>Micrococcales</taxon>
        <taxon>Intrasporangiaceae</taxon>
        <taxon>Knoellia</taxon>
    </lineage>
</organism>
<dbReference type="PANTHER" id="PTHR23542">
    <property type="match status" value="1"/>
</dbReference>
<comment type="caution">
    <text evidence="2">The sequence shown here is derived from an EMBL/GenBank/DDBJ whole genome shotgun (WGS) entry which is preliminary data.</text>
</comment>
<feature type="transmembrane region" description="Helical" evidence="1">
    <location>
        <begin position="175"/>
        <end position="192"/>
    </location>
</feature>
<dbReference type="RefSeq" id="WP_035905378.1">
    <property type="nucleotide sequence ID" value="NZ_AVPK01000006.1"/>
</dbReference>
<feature type="transmembrane region" description="Helical" evidence="1">
    <location>
        <begin position="280"/>
        <end position="297"/>
    </location>
</feature>
<feature type="transmembrane region" description="Helical" evidence="1">
    <location>
        <begin position="88"/>
        <end position="117"/>
    </location>
</feature>
<dbReference type="OrthoDB" id="9180256at2"/>
<evidence type="ECO:0000256" key="1">
    <source>
        <dbReference type="SAM" id="Phobius"/>
    </source>
</evidence>
<dbReference type="AlphaFoldDB" id="A0A0A0JIF2"/>
<keyword evidence="3" id="KW-1185">Reference proteome</keyword>